<keyword evidence="7" id="KW-0694">RNA-binding</keyword>
<reference evidence="13" key="1">
    <citation type="submission" date="2017-10" db="EMBL/GenBank/DDBJ databases">
        <title>Phenotypic and genomic properties of facultatively anaerobic sulfur-reducing natronoarchaea from hypersaline soda lakes.</title>
        <authorList>
            <person name="Sorokin D.Y."/>
            <person name="Kublanov I.V."/>
            <person name="Roman P."/>
            <person name="Sinninghe Damste J.S."/>
            <person name="Golyshin P.N."/>
            <person name="Rojo D."/>
            <person name="Ciordia S."/>
            <person name="Mena Md.C."/>
            <person name="Ferrer M."/>
            <person name="Messina E."/>
            <person name="Smedile F."/>
            <person name="La Spada G."/>
            <person name="La Cono V."/>
            <person name="Yakimov M.M."/>
        </authorList>
    </citation>
    <scope>NUCLEOTIDE SEQUENCE [LARGE SCALE GENOMIC DNA]</scope>
    <source>
        <strain evidence="13">AArc1</strain>
    </source>
</reference>
<keyword evidence="10" id="KW-0175">Coiled coil</keyword>
<dbReference type="InterPro" id="IPR018164">
    <property type="entry name" value="Ala-tRNA-synth_IIc_N"/>
</dbReference>
<keyword evidence="2" id="KW-0820">tRNA-binding</keyword>
<evidence type="ECO:0000256" key="6">
    <source>
        <dbReference type="ARBA" id="ARBA00022840"/>
    </source>
</evidence>
<dbReference type="KEGG" id="nan:AArc1_0511"/>
<dbReference type="GO" id="GO:0000049">
    <property type="term" value="F:tRNA binding"/>
    <property type="evidence" value="ECO:0007669"/>
    <property type="project" value="UniProtKB-KW"/>
</dbReference>
<keyword evidence="6" id="KW-0067">ATP-binding</keyword>
<dbReference type="InterPro" id="IPR003156">
    <property type="entry name" value="DHHA1_dom"/>
</dbReference>
<dbReference type="InterPro" id="IPR018165">
    <property type="entry name" value="Ala-tRNA-synth_IIc_core"/>
</dbReference>
<dbReference type="Gene3D" id="3.10.310.40">
    <property type="match status" value="1"/>
</dbReference>
<gene>
    <name evidence="12" type="ORF">AArc1_0511</name>
</gene>
<evidence type="ECO:0000256" key="10">
    <source>
        <dbReference type="SAM" id="Coils"/>
    </source>
</evidence>
<dbReference type="PANTHER" id="PTHR11777">
    <property type="entry name" value="ALANYL-TRNA SYNTHETASE"/>
    <property type="match status" value="1"/>
</dbReference>
<evidence type="ECO:0000313" key="13">
    <source>
        <dbReference type="Proteomes" id="UP000258707"/>
    </source>
</evidence>
<dbReference type="GeneID" id="37637325"/>
<dbReference type="SMART" id="SM00863">
    <property type="entry name" value="tRNA_SAD"/>
    <property type="match status" value="1"/>
</dbReference>
<sequence>MTVSRAPESPTVRTFEATVAAVDGREVELEETYFYPEGGGQPADRGTIDGIELETVQKRDDTVVHALETEPTLERGEHVECVVDDTFRTYCMRAHTASHVVYGAARRLYDDLGYAGFDINAEKVRVDLTTDEPIDDEGLVELGRRSNRAVWDARPVSWERLPAAEARGLENIAFNEKTEEGAMATDDASTSEQVRVVTIGAATVGADEDGEAWDVAACGGTHVENTHQIGPIEVLDRSNPGEGVTRVEFAVGPTAIDHAASVQANAREASQLGGVPVAELPSFVARLQDERETYEAELERLEGEVVTTRLAEFSTVDRDGATWAIGSVDGLDSNVVGDAARDVVSEDGAGSDVVAAVITDQPPSLVVASTGDVDAGAVIDDVTDSFGGGGGGRSTLAQGGGFDCDADDLVSYLRDR</sequence>
<dbReference type="Gene3D" id="2.40.30.130">
    <property type="match status" value="1"/>
</dbReference>
<dbReference type="Pfam" id="PF01411">
    <property type="entry name" value="tRNA-synt_2c"/>
    <property type="match status" value="1"/>
</dbReference>
<keyword evidence="4" id="KW-0547">Nucleotide-binding</keyword>
<dbReference type="GO" id="GO:0006419">
    <property type="term" value="P:alanyl-tRNA aminoacylation"/>
    <property type="evidence" value="ECO:0007669"/>
    <property type="project" value="InterPro"/>
</dbReference>
<evidence type="ECO:0000256" key="3">
    <source>
        <dbReference type="ARBA" id="ARBA00022598"/>
    </source>
</evidence>
<dbReference type="SUPFAM" id="SSF55186">
    <property type="entry name" value="ThrRS/AlaRS common domain"/>
    <property type="match status" value="1"/>
</dbReference>
<keyword evidence="8" id="KW-0648">Protein biosynthesis</keyword>
<dbReference type="GO" id="GO:0005524">
    <property type="term" value="F:ATP binding"/>
    <property type="evidence" value="ECO:0007669"/>
    <property type="project" value="UniProtKB-KW"/>
</dbReference>
<feature type="domain" description="Alanyl-transfer RNA synthetases family profile" evidence="11">
    <location>
        <begin position="1"/>
        <end position="261"/>
    </location>
</feature>
<evidence type="ECO:0000259" key="11">
    <source>
        <dbReference type="PROSITE" id="PS50860"/>
    </source>
</evidence>
<dbReference type="InterPro" id="IPR050058">
    <property type="entry name" value="Ala-tRNA_ligase"/>
</dbReference>
<dbReference type="Gene3D" id="6.10.250.550">
    <property type="match status" value="1"/>
</dbReference>
<dbReference type="InterPro" id="IPR018163">
    <property type="entry name" value="Thr/Ala-tRNA-synth_IIc_edit"/>
</dbReference>
<dbReference type="GO" id="GO:0004813">
    <property type="term" value="F:alanine-tRNA ligase activity"/>
    <property type="evidence" value="ECO:0007669"/>
    <property type="project" value="InterPro"/>
</dbReference>
<proteinExistence type="inferred from homology"/>
<evidence type="ECO:0000256" key="5">
    <source>
        <dbReference type="ARBA" id="ARBA00022833"/>
    </source>
</evidence>
<dbReference type="InterPro" id="IPR009000">
    <property type="entry name" value="Transl_B-barrel_sf"/>
</dbReference>
<feature type="coiled-coil region" evidence="10">
    <location>
        <begin position="284"/>
        <end position="311"/>
    </location>
</feature>
<dbReference type="EMBL" id="CP024047">
    <property type="protein sequence ID" value="AXR76855.1"/>
    <property type="molecule type" value="Genomic_DNA"/>
</dbReference>
<dbReference type="InterPro" id="IPR012947">
    <property type="entry name" value="tRNA_SAD"/>
</dbReference>
<keyword evidence="5" id="KW-0862">Zinc</keyword>
<evidence type="ECO:0000256" key="2">
    <source>
        <dbReference type="ARBA" id="ARBA00022555"/>
    </source>
</evidence>
<dbReference type="Proteomes" id="UP000258707">
    <property type="component" value="Chromosome"/>
</dbReference>
<dbReference type="GO" id="GO:0002161">
    <property type="term" value="F:aminoacyl-tRNA deacylase activity"/>
    <property type="evidence" value="ECO:0007669"/>
    <property type="project" value="TreeGrafter"/>
</dbReference>
<evidence type="ECO:0000256" key="1">
    <source>
        <dbReference type="ARBA" id="ARBA00008226"/>
    </source>
</evidence>
<dbReference type="AlphaFoldDB" id="A0A346PBG0"/>
<dbReference type="RefSeq" id="WP_117362994.1">
    <property type="nucleotide sequence ID" value="NZ_CP024047.1"/>
</dbReference>
<protein>
    <submittedName>
        <fullName evidence="12">Alanyl-tRNA synthetase</fullName>
    </submittedName>
</protein>
<organism evidence="12 13">
    <name type="scientific">Natrarchaeobaculum sulfurireducens</name>
    <dbReference type="NCBI Taxonomy" id="2044521"/>
    <lineage>
        <taxon>Archaea</taxon>
        <taxon>Methanobacteriati</taxon>
        <taxon>Methanobacteriota</taxon>
        <taxon>Stenosarchaea group</taxon>
        <taxon>Halobacteria</taxon>
        <taxon>Halobacteriales</taxon>
        <taxon>Natrialbaceae</taxon>
        <taxon>Natrarchaeobaculum</taxon>
    </lineage>
</organism>
<evidence type="ECO:0000256" key="4">
    <source>
        <dbReference type="ARBA" id="ARBA00022741"/>
    </source>
</evidence>
<dbReference type="SUPFAM" id="SSF50447">
    <property type="entry name" value="Translation proteins"/>
    <property type="match status" value="1"/>
</dbReference>
<comment type="similarity">
    <text evidence="1">Belongs to the class-II aminoacyl-tRNA synthetase family.</text>
</comment>
<dbReference type="PANTHER" id="PTHR11777:SF9">
    <property type="entry name" value="ALANINE--TRNA LIGASE, CYTOPLASMIC"/>
    <property type="match status" value="1"/>
</dbReference>
<keyword evidence="9 12" id="KW-0030">Aminoacyl-tRNA synthetase</keyword>
<evidence type="ECO:0000256" key="7">
    <source>
        <dbReference type="ARBA" id="ARBA00022884"/>
    </source>
</evidence>
<name>A0A346PBG0_9EURY</name>
<accession>A0A346PBG0</accession>
<evidence type="ECO:0000256" key="8">
    <source>
        <dbReference type="ARBA" id="ARBA00022917"/>
    </source>
</evidence>
<dbReference type="Gene3D" id="3.30.980.10">
    <property type="entry name" value="Threonyl-trna Synthetase, Chain A, domain 2"/>
    <property type="match status" value="1"/>
</dbReference>
<dbReference type="Pfam" id="PF07973">
    <property type="entry name" value="tRNA_SAD"/>
    <property type="match status" value="1"/>
</dbReference>
<keyword evidence="3" id="KW-0436">Ligase</keyword>
<evidence type="ECO:0000313" key="12">
    <source>
        <dbReference type="EMBL" id="AXR76855.1"/>
    </source>
</evidence>
<evidence type="ECO:0000256" key="9">
    <source>
        <dbReference type="ARBA" id="ARBA00023146"/>
    </source>
</evidence>
<dbReference type="Pfam" id="PF02272">
    <property type="entry name" value="DHHA1"/>
    <property type="match status" value="1"/>
</dbReference>
<dbReference type="PROSITE" id="PS50860">
    <property type="entry name" value="AA_TRNA_LIGASE_II_ALA"/>
    <property type="match status" value="1"/>
</dbReference>